<evidence type="ECO:0000256" key="1">
    <source>
        <dbReference type="SAM" id="MobiDB-lite"/>
    </source>
</evidence>
<dbReference type="EMBL" id="CAADFX010000009">
    <property type="protein sequence ID" value="VFK51555.1"/>
    <property type="molecule type" value="Genomic_DNA"/>
</dbReference>
<proteinExistence type="predicted"/>
<protein>
    <submittedName>
        <fullName evidence="2">Uncharacterized protein</fullName>
    </submittedName>
</protein>
<reference evidence="2" key="1">
    <citation type="submission" date="2019-02" db="EMBL/GenBank/DDBJ databases">
        <authorList>
            <person name="Gruber-Vodicka R. H."/>
            <person name="Seah K. B. B."/>
        </authorList>
    </citation>
    <scope>NUCLEOTIDE SEQUENCE</scope>
    <source>
        <strain evidence="2">BECK_BY1</strain>
    </source>
</reference>
<gene>
    <name evidence="2" type="ORF">BECKTUN1418D_GA0071000_10092</name>
</gene>
<organism evidence="2">
    <name type="scientific">Candidatus Kentrum sp. TUN</name>
    <dbReference type="NCBI Taxonomy" id="2126343"/>
    <lineage>
        <taxon>Bacteria</taxon>
        <taxon>Pseudomonadati</taxon>
        <taxon>Pseudomonadota</taxon>
        <taxon>Gammaproteobacteria</taxon>
        <taxon>Candidatus Kentrum</taxon>
    </lineage>
</organism>
<feature type="region of interest" description="Disordered" evidence="1">
    <location>
        <begin position="1"/>
        <end position="20"/>
    </location>
</feature>
<sequence length="51" mass="5848">MIQSLDNIQAELPKTEATQSELSEKHAELLSIRQGLVEEFAEIERGQYFLI</sequence>
<accession>A0A450ZCN3</accession>
<name>A0A450ZCN3_9GAMM</name>
<dbReference type="AlphaFoldDB" id="A0A450ZCN3"/>
<evidence type="ECO:0000313" key="2">
    <source>
        <dbReference type="EMBL" id="VFK51555.1"/>
    </source>
</evidence>